<evidence type="ECO:0000259" key="10">
    <source>
        <dbReference type="PROSITE" id="PS51915"/>
    </source>
</evidence>
<feature type="domain" description="C2H2-type" evidence="9">
    <location>
        <begin position="318"/>
        <end position="348"/>
    </location>
</feature>
<dbReference type="Pfam" id="PF05605">
    <property type="entry name" value="zf-Di19"/>
    <property type="match status" value="1"/>
</dbReference>
<dbReference type="PROSITE" id="PS50157">
    <property type="entry name" value="ZINC_FINGER_C2H2_2"/>
    <property type="match status" value="8"/>
</dbReference>
<reference evidence="12" key="1">
    <citation type="submission" date="2025-08" db="UniProtKB">
        <authorList>
            <consortium name="RefSeq"/>
        </authorList>
    </citation>
    <scope>IDENTIFICATION</scope>
</reference>
<dbReference type="PANTHER" id="PTHR24388">
    <property type="entry name" value="ZINC FINGER PROTEIN"/>
    <property type="match status" value="1"/>
</dbReference>
<comment type="similarity">
    <text evidence="6">Belongs to the snail C2H2-type zinc-finger protein family.</text>
</comment>
<dbReference type="KEGG" id="bany:112049985"/>
<dbReference type="GeneID" id="112049985"/>
<evidence type="ECO:0000256" key="5">
    <source>
        <dbReference type="ARBA" id="ARBA00023242"/>
    </source>
</evidence>
<evidence type="ECO:0000313" key="11">
    <source>
        <dbReference type="Proteomes" id="UP001652582"/>
    </source>
</evidence>
<dbReference type="GO" id="GO:0005634">
    <property type="term" value="C:nucleus"/>
    <property type="evidence" value="ECO:0007669"/>
    <property type="project" value="InterPro"/>
</dbReference>
<dbReference type="SMART" id="SM00868">
    <property type="entry name" value="zf-AD"/>
    <property type="match status" value="1"/>
</dbReference>
<dbReference type="SUPFAM" id="SSF57716">
    <property type="entry name" value="Glucocorticoid receptor-like (DNA-binding domain)"/>
    <property type="match status" value="1"/>
</dbReference>
<dbReference type="Gene3D" id="3.30.160.60">
    <property type="entry name" value="Classic Zinc Finger"/>
    <property type="match status" value="7"/>
</dbReference>
<dbReference type="PROSITE" id="PS51915">
    <property type="entry name" value="ZAD"/>
    <property type="match status" value="1"/>
</dbReference>
<evidence type="ECO:0000256" key="2">
    <source>
        <dbReference type="ARBA" id="ARBA00022737"/>
    </source>
</evidence>
<evidence type="ECO:0000256" key="6">
    <source>
        <dbReference type="ARBA" id="ARBA00037948"/>
    </source>
</evidence>
<dbReference type="SUPFAM" id="SSF57667">
    <property type="entry name" value="beta-beta-alpha zinc fingers"/>
    <property type="match status" value="5"/>
</dbReference>
<feature type="binding site" evidence="8">
    <location>
        <position position="73"/>
    </location>
    <ligand>
        <name>Zn(2+)</name>
        <dbReference type="ChEBI" id="CHEBI:29105"/>
    </ligand>
</feature>
<name>A0A6J1NFU5_BICAN</name>
<feature type="domain" description="C2H2-type" evidence="9">
    <location>
        <begin position="287"/>
        <end position="314"/>
    </location>
</feature>
<protein>
    <submittedName>
        <fullName evidence="12">Gastrula zinc finger protein XlCGF46.1</fullName>
    </submittedName>
</protein>
<evidence type="ECO:0000313" key="12">
    <source>
        <dbReference type="RefSeq" id="XP_023943852.2"/>
    </source>
</evidence>
<dbReference type="InterPro" id="IPR012934">
    <property type="entry name" value="Znf_AD"/>
</dbReference>
<dbReference type="InterPro" id="IPR008598">
    <property type="entry name" value="Di19_Zn-bd"/>
</dbReference>
<keyword evidence="2" id="KW-0677">Repeat</keyword>
<accession>A0A6J1NFU5</accession>
<dbReference type="GO" id="GO:0008270">
    <property type="term" value="F:zinc ion binding"/>
    <property type="evidence" value="ECO:0007669"/>
    <property type="project" value="UniProtKB-UniRule"/>
</dbReference>
<evidence type="ECO:0000259" key="9">
    <source>
        <dbReference type="PROSITE" id="PS50157"/>
    </source>
</evidence>
<feature type="domain" description="ZAD" evidence="10">
    <location>
        <begin position="14"/>
        <end position="97"/>
    </location>
</feature>
<evidence type="ECO:0000256" key="7">
    <source>
        <dbReference type="PROSITE-ProRule" id="PRU00042"/>
    </source>
</evidence>
<organism evidence="11 12">
    <name type="scientific">Bicyclus anynana</name>
    <name type="common">Squinting bush brown butterfly</name>
    <dbReference type="NCBI Taxonomy" id="110368"/>
    <lineage>
        <taxon>Eukaryota</taxon>
        <taxon>Metazoa</taxon>
        <taxon>Ecdysozoa</taxon>
        <taxon>Arthropoda</taxon>
        <taxon>Hexapoda</taxon>
        <taxon>Insecta</taxon>
        <taxon>Pterygota</taxon>
        <taxon>Neoptera</taxon>
        <taxon>Endopterygota</taxon>
        <taxon>Lepidoptera</taxon>
        <taxon>Glossata</taxon>
        <taxon>Ditrysia</taxon>
        <taxon>Papilionoidea</taxon>
        <taxon>Nymphalidae</taxon>
        <taxon>Satyrinae</taxon>
        <taxon>Satyrini</taxon>
        <taxon>Mycalesina</taxon>
        <taxon>Bicyclus</taxon>
    </lineage>
</organism>
<feature type="binding site" evidence="8">
    <location>
        <position position="16"/>
    </location>
    <ligand>
        <name>Zn(2+)</name>
        <dbReference type="ChEBI" id="CHEBI:29105"/>
    </ligand>
</feature>
<feature type="domain" description="C2H2-type" evidence="9">
    <location>
        <begin position="229"/>
        <end position="257"/>
    </location>
</feature>
<feature type="binding site" evidence="8">
    <location>
        <position position="19"/>
    </location>
    <ligand>
        <name>Zn(2+)</name>
        <dbReference type="ChEBI" id="CHEBI:29105"/>
    </ligand>
</feature>
<keyword evidence="3 7" id="KW-0863">Zinc-finger</keyword>
<dbReference type="OrthoDB" id="40579at2759"/>
<dbReference type="RefSeq" id="XP_023943852.2">
    <property type="nucleotide sequence ID" value="XM_024088084.2"/>
</dbReference>
<feature type="domain" description="C2H2-type" evidence="9">
    <location>
        <begin position="173"/>
        <end position="200"/>
    </location>
</feature>
<dbReference type="AlphaFoldDB" id="A0A6J1NFU5"/>
<proteinExistence type="inferred from homology"/>
<sequence>MEHYANLILPSSKNICRTCLLDYDSNDPTMFMNIQDLVSHEMNKIKLIDILIFLNCLENNDEENWPQGMCASCVSTALLAYNFKLNCLKANVTMCHLFSMQSSNNFERANNMDAIDINVVYQDHEYDVPLYSNHSMINFEPQLPESKELTPLPPVTEITSTERPPRQEGEKRYVCSLCPKSFTRVYGLKYHMANHSEFRRFLCQKCGKRFHTSNGIKQHMVSHINVNQFKCGFCNKTYKSRQSLKEHFRVAHSSNRKLFVCVTCGKRFTAKSTLMMHLKIHDGFKAFACPDCPKRYTRASYLRVHSLIHTGQEQPKPFQCTHKDCNRSFATKHSLVVHVAYTHTQNRPHKCDECFKTFATSSGLKIHKESHIDKEISCDICNKKLANKRVLQKHRKIHEELTEINTENVIIDDLFY</sequence>
<feature type="binding site" evidence="8">
    <location>
        <position position="70"/>
    </location>
    <ligand>
        <name>Zn(2+)</name>
        <dbReference type="ChEBI" id="CHEBI:29105"/>
    </ligand>
</feature>
<feature type="domain" description="C2H2-type" evidence="9">
    <location>
        <begin position="376"/>
        <end position="403"/>
    </location>
</feature>
<dbReference type="Proteomes" id="UP001652582">
    <property type="component" value="Chromosome 8"/>
</dbReference>
<evidence type="ECO:0000256" key="8">
    <source>
        <dbReference type="PROSITE-ProRule" id="PRU01263"/>
    </source>
</evidence>
<evidence type="ECO:0000256" key="3">
    <source>
        <dbReference type="ARBA" id="ARBA00022771"/>
    </source>
</evidence>
<dbReference type="GO" id="GO:0032502">
    <property type="term" value="P:developmental process"/>
    <property type="evidence" value="ECO:0007669"/>
    <property type="project" value="UniProtKB-ARBA"/>
</dbReference>
<dbReference type="InterPro" id="IPR013087">
    <property type="entry name" value="Znf_C2H2_type"/>
</dbReference>
<evidence type="ECO:0000256" key="1">
    <source>
        <dbReference type="ARBA" id="ARBA00022723"/>
    </source>
</evidence>
<dbReference type="InterPro" id="IPR036236">
    <property type="entry name" value="Znf_C2H2_sf"/>
</dbReference>
<keyword evidence="5" id="KW-0539">Nucleus</keyword>
<evidence type="ECO:0000256" key="4">
    <source>
        <dbReference type="ARBA" id="ARBA00022833"/>
    </source>
</evidence>
<keyword evidence="11" id="KW-1185">Reference proteome</keyword>
<feature type="domain" description="C2H2-type" evidence="9">
    <location>
        <begin position="259"/>
        <end position="286"/>
    </location>
</feature>
<keyword evidence="1 8" id="KW-0479">Metal-binding</keyword>
<dbReference type="PANTHER" id="PTHR24388:SF53">
    <property type="entry name" value="CHORION TRANSCRIPTION FACTOR CF2-RELATED"/>
    <property type="match status" value="1"/>
</dbReference>
<keyword evidence="4 8" id="KW-0862">Zinc</keyword>
<dbReference type="PROSITE" id="PS00028">
    <property type="entry name" value="ZINC_FINGER_C2H2_1"/>
    <property type="match status" value="8"/>
</dbReference>
<feature type="domain" description="C2H2-type" evidence="9">
    <location>
        <begin position="349"/>
        <end position="376"/>
    </location>
</feature>
<dbReference type="SMART" id="SM00355">
    <property type="entry name" value="ZnF_C2H2"/>
    <property type="match status" value="8"/>
</dbReference>
<feature type="domain" description="C2H2-type" evidence="9">
    <location>
        <begin position="201"/>
        <end position="228"/>
    </location>
</feature>
<dbReference type="InterPro" id="IPR050527">
    <property type="entry name" value="Snail/Krueppel_Znf"/>
</dbReference>
<dbReference type="Pfam" id="PF00096">
    <property type="entry name" value="zf-C2H2"/>
    <property type="match status" value="3"/>
</dbReference>
<gene>
    <name evidence="12" type="primary">LOC112049985</name>
</gene>